<sequence>MTEYHQASCFSCVKELLTRAGLVIKNEVQETRSMLSDGREGISGIPQCSSYTVDRTRVRSNSTASRLGLGEPSVSTRRHYGSCSTASRLGRSPDEVMSWSSSDSLRARVPLISAKVGIICDDVVAFDSLLQTVCLGCKASSMFDDSVLICSPPFLSSPSSIGSFGDNSADDEHLKVAQLPPEACSITDLTTVAKKSDILVGQILAVSSRLYEHVLLALVGKIKQASDRPPSLCLYLRPGQYIPIDEDGFVSLSDLAMTTLKPSGLASASVMFNLGTAKPRFVIGSHDASQGELLAALVESADAAADAWVIEQPNAVEAIFSLGPLIKAAISSASADSSEPREFTVVREVQALLGRYMRYNKEPSCCRLIPQIVHYLATEPDDEHSANDLSTLCLSRDFLTFVQYRNLADKVPQLSRVAVDLLDDKCGLAFVVGRGGMSPPAARAGDFNEAVGRHFAIPAN</sequence>
<proteinExistence type="predicted"/>
<dbReference type="EMBL" id="JABANN010000298">
    <property type="protein sequence ID" value="KAF4663155.1"/>
    <property type="molecule type" value="Genomic_DNA"/>
</dbReference>
<evidence type="ECO:0000256" key="1">
    <source>
        <dbReference type="SAM" id="MobiDB-lite"/>
    </source>
</evidence>
<feature type="region of interest" description="Disordered" evidence="1">
    <location>
        <begin position="62"/>
        <end position="86"/>
    </location>
</feature>
<comment type="caution">
    <text evidence="2">The sequence shown here is derived from an EMBL/GenBank/DDBJ whole genome shotgun (WGS) entry which is preliminary data.</text>
</comment>
<dbReference type="Proteomes" id="UP000572268">
    <property type="component" value="Unassembled WGS sequence"/>
</dbReference>
<dbReference type="AlphaFoldDB" id="A0A7J6LV61"/>
<reference evidence="2 3" key="1">
    <citation type="submission" date="2020-04" db="EMBL/GenBank/DDBJ databases">
        <title>Perkinsus olseni comparative genomics.</title>
        <authorList>
            <person name="Bogema D.R."/>
        </authorList>
    </citation>
    <scope>NUCLEOTIDE SEQUENCE [LARGE SCALE GENOMIC DNA]</scope>
    <source>
        <strain evidence="2">ATCC PRA-31</strain>
    </source>
</reference>
<protein>
    <submittedName>
        <fullName evidence="2">Uncharacterized protein</fullName>
    </submittedName>
</protein>
<accession>A0A7J6LV61</accession>
<organism evidence="2 3">
    <name type="scientific">Perkinsus olseni</name>
    <name type="common">Perkinsus atlanticus</name>
    <dbReference type="NCBI Taxonomy" id="32597"/>
    <lineage>
        <taxon>Eukaryota</taxon>
        <taxon>Sar</taxon>
        <taxon>Alveolata</taxon>
        <taxon>Perkinsozoa</taxon>
        <taxon>Perkinsea</taxon>
        <taxon>Perkinsida</taxon>
        <taxon>Perkinsidae</taxon>
        <taxon>Perkinsus</taxon>
    </lineage>
</organism>
<evidence type="ECO:0000313" key="3">
    <source>
        <dbReference type="Proteomes" id="UP000572268"/>
    </source>
</evidence>
<gene>
    <name evidence="2" type="ORF">FOL46_004891</name>
</gene>
<evidence type="ECO:0000313" key="2">
    <source>
        <dbReference type="EMBL" id="KAF4663155.1"/>
    </source>
</evidence>
<name>A0A7J6LV61_PEROL</name>